<dbReference type="SUPFAM" id="SSF47598">
    <property type="entry name" value="Ribbon-helix-helix"/>
    <property type="match status" value="1"/>
</dbReference>
<dbReference type="KEGG" id="hae:halTADL_3147"/>
<dbReference type="GeneID" id="35003915"/>
<dbReference type="InterPro" id="IPR010985">
    <property type="entry name" value="Ribbon_hlx_hlx"/>
</dbReference>
<evidence type="ECO:0000313" key="2">
    <source>
        <dbReference type="EMBL" id="SEI68124.1"/>
    </source>
</evidence>
<evidence type="ECO:0000313" key="3">
    <source>
        <dbReference type="Proteomes" id="UP000198888"/>
    </source>
</evidence>
<evidence type="ECO:0000259" key="1">
    <source>
        <dbReference type="Pfam" id="PF01402"/>
    </source>
</evidence>
<dbReference type="EMBL" id="FNYR01000005">
    <property type="protein sequence ID" value="SEI68124.1"/>
    <property type="molecule type" value="Genomic_DNA"/>
</dbReference>
<dbReference type="Gene3D" id="1.10.1220.10">
    <property type="entry name" value="Met repressor-like"/>
    <property type="match status" value="1"/>
</dbReference>
<dbReference type="OrthoDB" id="330467at2157"/>
<dbReference type="GO" id="GO:0006355">
    <property type="term" value="P:regulation of DNA-templated transcription"/>
    <property type="evidence" value="ECO:0007669"/>
    <property type="project" value="InterPro"/>
</dbReference>
<protein>
    <recommendedName>
        <fullName evidence="1">Ribbon-helix-helix protein CopG domain-containing protein</fullName>
    </recommendedName>
</protein>
<organism evidence="2 3">
    <name type="scientific">Halohasta litchfieldiae</name>
    <dbReference type="NCBI Taxonomy" id="1073996"/>
    <lineage>
        <taxon>Archaea</taxon>
        <taxon>Methanobacteriati</taxon>
        <taxon>Methanobacteriota</taxon>
        <taxon>Stenosarchaea group</taxon>
        <taxon>Halobacteria</taxon>
        <taxon>Halobacteriales</taxon>
        <taxon>Haloferacaceae</taxon>
        <taxon>Halohasta</taxon>
    </lineage>
</organism>
<gene>
    <name evidence="2" type="ORF">SAMN05444271_105140</name>
</gene>
<dbReference type="Pfam" id="PF01402">
    <property type="entry name" value="RHH_1"/>
    <property type="match status" value="1"/>
</dbReference>
<reference evidence="2 3" key="1">
    <citation type="submission" date="2016-10" db="EMBL/GenBank/DDBJ databases">
        <authorList>
            <person name="de Groot N.N."/>
        </authorList>
    </citation>
    <scope>NUCLEOTIDE SEQUENCE [LARGE SCALE GENOMIC DNA]</scope>
    <source>
        <strain evidence="2 3">DSM 22187</strain>
    </source>
</reference>
<dbReference type="AlphaFoldDB" id="A0A1H6SQK7"/>
<accession>A0A2H4Q688</accession>
<dbReference type="Proteomes" id="UP000198888">
    <property type="component" value="Unassembled WGS sequence"/>
</dbReference>
<dbReference type="InterPro" id="IPR013321">
    <property type="entry name" value="Arc_rbn_hlx_hlx"/>
</dbReference>
<name>A0A1H6SQK7_9EURY</name>
<dbReference type="STRING" id="1073996.SAMN05444271_105140"/>
<dbReference type="InterPro" id="IPR002145">
    <property type="entry name" value="CopG"/>
</dbReference>
<proteinExistence type="predicted"/>
<keyword evidence="3" id="KW-1185">Reference proteome</keyword>
<sequence>MSTKRVNFRLPEELLTQADVTAEVTHKNRTEVVIEALRQYLADKESDEKFREAVVELFLAEEIEYETLVAVIGRQDAEAVRASKDVLDRGEKLADKLADL</sequence>
<feature type="domain" description="Ribbon-helix-helix protein CopG" evidence="1">
    <location>
        <begin position="4"/>
        <end position="43"/>
    </location>
</feature>
<dbReference type="RefSeq" id="WP_089671430.1">
    <property type="nucleotide sequence ID" value="NZ_CP024845.1"/>
</dbReference>
<accession>A0A1H6SQK7</accession>